<dbReference type="GO" id="GO:0009055">
    <property type="term" value="F:electron transfer activity"/>
    <property type="evidence" value="ECO:0007669"/>
    <property type="project" value="InterPro"/>
</dbReference>
<dbReference type="PROSITE" id="PS51007">
    <property type="entry name" value="CYTC"/>
    <property type="match status" value="1"/>
</dbReference>
<evidence type="ECO:0000256" key="1">
    <source>
        <dbReference type="ARBA" id="ARBA00022617"/>
    </source>
</evidence>
<dbReference type="AlphaFoldDB" id="A0AAX3E5Y6"/>
<keyword evidence="1 4" id="KW-0349">Heme</keyword>
<proteinExistence type="predicted"/>
<gene>
    <name evidence="7" type="ORF">KQX62_20850</name>
</gene>
<keyword evidence="5" id="KW-0732">Signal</keyword>
<dbReference type="GO" id="GO:0046872">
    <property type="term" value="F:metal ion binding"/>
    <property type="evidence" value="ECO:0007669"/>
    <property type="project" value="UniProtKB-KW"/>
</dbReference>
<dbReference type="GO" id="GO:0020037">
    <property type="term" value="F:heme binding"/>
    <property type="evidence" value="ECO:0007669"/>
    <property type="project" value="InterPro"/>
</dbReference>
<accession>A0AAX3E5Y6</accession>
<evidence type="ECO:0000313" key="7">
    <source>
        <dbReference type="EMBL" id="UYO42142.1"/>
    </source>
</evidence>
<reference evidence="7" key="1">
    <citation type="journal article" date="2022" name="Biol. Control">
        <title>In silico genomic analysis of Rhodopseudomonas palustris strains revealed potential biocontrol agents and crop yield enhancers.</title>
        <authorList>
            <person name="Surachat K."/>
            <person name="Kantachote D."/>
            <person name="Deachamag P."/>
            <person name="Wonglapsuwan M."/>
        </authorList>
    </citation>
    <scope>NUCLEOTIDE SEQUENCE</scope>
    <source>
        <strain evidence="7">TLS06</strain>
    </source>
</reference>
<feature type="chain" id="PRO_5043746592" evidence="5">
    <location>
        <begin position="22"/>
        <end position="106"/>
    </location>
</feature>
<keyword evidence="3 4" id="KW-0408">Iron</keyword>
<dbReference type="RefSeq" id="WP_107346722.1">
    <property type="nucleotide sequence ID" value="NZ_CP019966.1"/>
</dbReference>
<evidence type="ECO:0000259" key="6">
    <source>
        <dbReference type="PROSITE" id="PS51007"/>
    </source>
</evidence>
<name>A0AAX3E5Y6_RHOPL</name>
<organism evidence="7 8">
    <name type="scientific">Rhodopseudomonas palustris</name>
    <dbReference type="NCBI Taxonomy" id="1076"/>
    <lineage>
        <taxon>Bacteria</taxon>
        <taxon>Pseudomonadati</taxon>
        <taxon>Pseudomonadota</taxon>
        <taxon>Alphaproteobacteria</taxon>
        <taxon>Hyphomicrobiales</taxon>
        <taxon>Nitrobacteraceae</taxon>
        <taxon>Rhodopseudomonas</taxon>
    </lineage>
</organism>
<dbReference type="SUPFAM" id="SSF46626">
    <property type="entry name" value="Cytochrome c"/>
    <property type="match status" value="1"/>
</dbReference>
<sequence>MGRLLACTAILLIVASQAAAAATPSERRGLGFAKSHCARCHAIGRSGKSRLEQAPPFRTLHTRYPVETLAEAFAEGIYTGHPRMPAFELDPDQINDLLSYLKTLER</sequence>
<dbReference type="EMBL" id="CP076676">
    <property type="protein sequence ID" value="UYO42142.1"/>
    <property type="molecule type" value="Genomic_DNA"/>
</dbReference>
<dbReference type="InterPro" id="IPR009056">
    <property type="entry name" value="Cyt_c-like_dom"/>
</dbReference>
<feature type="domain" description="Cytochrome c" evidence="6">
    <location>
        <begin position="24"/>
        <end position="105"/>
    </location>
</feature>
<dbReference type="Proteomes" id="UP001163166">
    <property type="component" value="Chromosome"/>
</dbReference>
<evidence type="ECO:0000256" key="4">
    <source>
        <dbReference type="PROSITE-ProRule" id="PRU00433"/>
    </source>
</evidence>
<evidence type="ECO:0000256" key="3">
    <source>
        <dbReference type="ARBA" id="ARBA00023004"/>
    </source>
</evidence>
<dbReference type="Gene3D" id="1.10.760.10">
    <property type="entry name" value="Cytochrome c-like domain"/>
    <property type="match status" value="1"/>
</dbReference>
<evidence type="ECO:0000256" key="5">
    <source>
        <dbReference type="SAM" id="SignalP"/>
    </source>
</evidence>
<keyword evidence="2 4" id="KW-0479">Metal-binding</keyword>
<evidence type="ECO:0000313" key="8">
    <source>
        <dbReference type="Proteomes" id="UP001163166"/>
    </source>
</evidence>
<dbReference type="InterPro" id="IPR036909">
    <property type="entry name" value="Cyt_c-like_dom_sf"/>
</dbReference>
<feature type="signal peptide" evidence="5">
    <location>
        <begin position="1"/>
        <end position="21"/>
    </location>
</feature>
<evidence type="ECO:0000256" key="2">
    <source>
        <dbReference type="ARBA" id="ARBA00022723"/>
    </source>
</evidence>
<dbReference type="Pfam" id="PF00034">
    <property type="entry name" value="Cytochrom_C"/>
    <property type="match status" value="1"/>
</dbReference>
<protein>
    <submittedName>
        <fullName evidence="7">Cytochrome c</fullName>
    </submittedName>
</protein>